<protein>
    <submittedName>
        <fullName evidence="1">Uncharacterized protein</fullName>
    </submittedName>
</protein>
<dbReference type="AlphaFoldDB" id="U9SYK7"/>
<name>U9SYK7_RHIID</name>
<sequence length="108" mass="12742">MTNLGKLFKQLNVLESVHIIDCILGTDFIQQIINLNRPFKLKSIFLYSNNELQIVESLLQKYGDYLENFGFRFGSALLSKEKQLLELIIKYFMVFQVLLNLVQLYYKI</sequence>
<reference evidence="1" key="1">
    <citation type="submission" date="2013-07" db="EMBL/GenBank/DDBJ databases">
        <title>The genome of an arbuscular mycorrhizal fungus provides insights into the evolution of the oldest plant symbiosis.</title>
        <authorList>
            <consortium name="DOE Joint Genome Institute"/>
            <person name="Tisserant E."/>
            <person name="Malbreil M."/>
            <person name="Kuo A."/>
            <person name="Kohler A."/>
            <person name="Symeonidi A."/>
            <person name="Balestrini R."/>
            <person name="Charron P."/>
            <person name="Duensing N."/>
            <person name="Frei-dit-Frey N."/>
            <person name="Gianinazzi-Pearson V."/>
            <person name="Gilbert B."/>
            <person name="Handa Y."/>
            <person name="Hijri M."/>
            <person name="Kaul R."/>
            <person name="Kawaguchi M."/>
            <person name="Krajinski F."/>
            <person name="Lammers P."/>
            <person name="Lapierre D."/>
            <person name="Masclaux F.G."/>
            <person name="Murat C."/>
            <person name="Morin E."/>
            <person name="Ndikumana S."/>
            <person name="Pagni M."/>
            <person name="Petitpierre D."/>
            <person name="Requena N."/>
            <person name="Rosikiewicz P."/>
            <person name="Riley R."/>
            <person name="Saito K."/>
            <person name="San Clemente H."/>
            <person name="Shapiro H."/>
            <person name="van Tuinen D."/>
            <person name="Becard G."/>
            <person name="Bonfante P."/>
            <person name="Paszkowski U."/>
            <person name="Shachar-Hill Y."/>
            <person name="Young J.P."/>
            <person name="Sanders I.R."/>
            <person name="Henrissat B."/>
            <person name="Rensing S.A."/>
            <person name="Grigoriev I.V."/>
            <person name="Corradi N."/>
            <person name="Roux C."/>
            <person name="Martin F."/>
        </authorList>
    </citation>
    <scope>NUCLEOTIDE SEQUENCE</scope>
    <source>
        <strain evidence="1">DAOM 197198</strain>
    </source>
</reference>
<dbReference type="EMBL" id="KI296815">
    <property type="protein sequence ID" value="ESA00994.1"/>
    <property type="molecule type" value="Genomic_DNA"/>
</dbReference>
<dbReference type="HOGENOM" id="CLU_2312931_0_0_1"/>
<organism evidence="1">
    <name type="scientific">Rhizophagus irregularis (strain DAOM 181602 / DAOM 197198 / MUCL 43194)</name>
    <name type="common">Arbuscular mycorrhizal fungus</name>
    <name type="synonym">Glomus intraradices</name>
    <dbReference type="NCBI Taxonomy" id="747089"/>
    <lineage>
        <taxon>Eukaryota</taxon>
        <taxon>Fungi</taxon>
        <taxon>Fungi incertae sedis</taxon>
        <taxon>Mucoromycota</taxon>
        <taxon>Glomeromycotina</taxon>
        <taxon>Glomeromycetes</taxon>
        <taxon>Glomerales</taxon>
        <taxon>Glomeraceae</taxon>
        <taxon>Rhizophagus</taxon>
    </lineage>
</organism>
<evidence type="ECO:0000313" key="1">
    <source>
        <dbReference type="EMBL" id="ESA00994.1"/>
    </source>
</evidence>
<proteinExistence type="predicted"/>
<accession>U9SYK7</accession>
<gene>
    <name evidence="1" type="ORF">GLOINDRAFT_7963</name>
</gene>